<feature type="signal peptide" evidence="1">
    <location>
        <begin position="1"/>
        <end position="26"/>
    </location>
</feature>
<dbReference type="EMBL" id="JAMBEP010000001">
    <property type="protein sequence ID" value="MCL1634287.1"/>
    <property type="molecule type" value="Genomic_DNA"/>
</dbReference>
<proteinExistence type="predicted"/>
<keyword evidence="3" id="KW-1185">Reference proteome</keyword>
<feature type="chain" id="PRO_5046270026" evidence="1">
    <location>
        <begin position="27"/>
        <end position="214"/>
    </location>
</feature>
<protein>
    <submittedName>
        <fullName evidence="2">Uncharacterized protein</fullName>
    </submittedName>
</protein>
<organism evidence="2 3">
    <name type="scientific">Luteimonas galliterrae</name>
    <dbReference type="NCBI Taxonomy" id="2940486"/>
    <lineage>
        <taxon>Bacteria</taxon>
        <taxon>Pseudomonadati</taxon>
        <taxon>Pseudomonadota</taxon>
        <taxon>Gammaproteobacteria</taxon>
        <taxon>Lysobacterales</taxon>
        <taxon>Lysobacteraceae</taxon>
        <taxon>Luteimonas</taxon>
    </lineage>
</organism>
<comment type="caution">
    <text evidence="2">The sequence shown here is derived from an EMBL/GenBank/DDBJ whole genome shotgun (WGS) entry which is preliminary data.</text>
</comment>
<accession>A0ABT0MHD0</accession>
<gene>
    <name evidence="2" type="ORF">M2650_06525</name>
</gene>
<sequence>MTLRAIHAFTAVTILLLLVWRVSAHAAPADAEACPHDRTHLLSLDEDAFDQDLSNGGGGWRALASKPGCETVAADLIRDYRQAHNNEAGILFWHEAQLRASAGEYAQTIPLMERSRKPADQDRGGWNPYVDATLAFLRKDRAAIGAAREQLSKVAPPPGEKISKDGFMELSLPDGQKMKMRWPPNLDVVDGLIRCFDKPYDVAYGNECRSPAKP</sequence>
<evidence type="ECO:0000313" key="3">
    <source>
        <dbReference type="Proteomes" id="UP001431217"/>
    </source>
</evidence>
<keyword evidence="1" id="KW-0732">Signal</keyword>
<evidence type="ECO:0000313" key="2">
    <source>
        <dbReference type="EMBL" id="MCL1634287.1"/>
    </source>
</evidence>
<dbReference type="Proteomes" id="UP001431217">
    <property type="component" value="Unassembled WGS sequence"/>
</dbReference>
<name>A0ABT0MHD0_9GAMM</name>
<evidence type="ECO:0000256" key="1">
    <source>
        <dbReference type="SAM" id="SignalP"/>
    </source>
</evidence>
<reference evidence="2 3" key="1">
    <citation type="submission" date="2022-05" db="EMBL/GenBank/DDBJ databases">
        <title>Luteimonas sp. SX5, whole genome shotgun sequencing project.</title>
        <authorList>
            <person name="Zhao G."/>
            <person name="Shen L."/>
        </authorList>
    </citation>
    <scope>NUCLEOTIDE SEQUENCE [LARGE SCALE GENOMIC DNA]</scope>
    <source>
        <strain evidence="2 3">SX5</strain>
    </source>
</reference>
<dbReference type="RefSeq" id="WP_249472625.1">
    <property type="nucleotide sequence ID" value="NZ_JAMBEP010000001.1"/>
</dbReference>